<evidence type="ECO:0000256" key="1">
    <source>
        <dbReference type="SAM" id="Phobius"/>
    </source>
</evidence>
<evidence type="ECO:0000259" key="2">
    <source>
        <dbReference type="PROSITE" id="PS50965"/>
    </source>
</evidence>
<name>A0ABQ1EC55_9CLOT</name>
<dbReference type="Proteomes" id="UP000663802">
    <property type="component" value="Unassembled WGS sequence"/>
</dbReference>
<keyword evidence="4" id="KW-1185">Reference proteome</keyword>
<dbReference type="Pfam" id="PF08378">
    <property type="entry name" value="NERD"/>
    <property type="match status" value="1"/>
</dbReference>
<sequence length="197" mass="23322">MEVLLELLMKFWYLWILIILALIIDLFMPRIKEYLGEKSVEVYLASLDKNKYEIINHITISLGEEITQVDHIVVSNFGVFVIQSENYKGKIIGEEFDETWQQRLHIKREQLQNPICENYKHIQVIQKVLKEFSKLKYIPIVTFTTNTELQVKSNTDVVYTIKLVETIKRYTEEVISDVDKKRIYSKLMSLNIDSNDD</sequence>
<keyword evidence="1" id="KW-0472">Membrane</keyword>
<organism evidence="3 4">
    <name type="scientific">Clostridium zeae</name>
    <dbReference type="NCBI Taxonomy" id="2759022"/>
    <lineage>
        <taxon>Bacteria</taxon>
        <taxon>Bacillati</taxon>
        <taxon>Bacillota</taxon>
        <taxon>Clostridia</taxon>
        <taxon>Eubacteriales</taxon>
        <taxon>Clostridiaceae</taxon>
        <taxon>Clostridium</taxon>
    </lineage>
</organism>
<comment type="caution">
    <text evidence="3">The sequence shown here is derived from an EMBL/GenBank/DDBJ whole genome shotgun (WGS) entry which is preliminary data.</text>
</comment>
<gene>
    <name evidence="3" type="ORF">CSC2_27820</name>
</gene>
<accession>A0ABQ1EC55</accession>
<feature type="domain" description="NERD" evidence="2">
    <location>
        <begin position="32"/>
        <end position="148"/>
    </location>
</feature>
<dbReference type="RefSeq" id="WP_206870514.1">
    <property type="nucleotide sequence ID" value="NZ_BMBA01000002.1"/>
</dbReference>
<protein>
    <recommendedName>
        <fullName evidence="2">NERD domain-containing protein</fullName>
    </recommendedName>
</protein>
<keyword evidence="1" id="KW-1133">Transmembrane helix</keyword>
<evidence type="ECO:0000313" key="3">
    <source>
        <dbReference type="EMBL" id="GFZ32256.1"/>
    </source>
</evidence>
<proteinExistence type="predicted"/>
<keyword evidence="1" id="KW-0812">Transmembrane</keyword>
<dbReference type="InterPro" id="IPR011528">
    <property type="entry name" value="NERD"/>
</dbReference>
<dbReference type="PROSITE" id="PS50965">
    <property type="entry name" value="NERD"/>
    <property type="match status" value="1"/>
</dbReference>
<feature type="transmembrane region" description="Helical" evidence="1">
    <location>
        <begin position="12"/>
        <end position="28"/>
    </location>
</feature>
<dbReference type="EMBL" id="BMBA01000002">
    <property type="protein sequence ID" value="GFZ32256.1"/>
    <property type="molecule type" value="Genomic_DNA"/>
</dbReference>
<reference evidence="3 4" key="1">
    <citation type="journal article" date="2021" name="Int. J. Syst. Evol. Microbiol.">
        <title>Clostridium zeae sp. nov., isolated from corn silage.</title>
        <authorList>
            <person name="Kobayashi H."/>
            <person name="Tanizawa Y."/>
            <person name="Yagura M."/>
            <person name="Sakamoto M."/>
            <person name="Ohkuma M."/>
            <person name="Tohno M."/>
        </authorList>
    </citation>
    <scope>NUCLEOTIDE SEQUENCE [LARGE SCALE GENOMIC DNA]</scope>
    <source>
        <strain evidence="3 4">CSC2</strain>
    </source>
</reference>
<evidence type="ECO:0000313" key="4">
    <source>
        <dbReference type="Proteomes" id="UP000663802"/>
    </source>
</evidence>